<gene>
    <name evidence="1" type="ORF">HCU73_09330</name>
</gene>
<protein>
    <submittedName>
        <fullName evidence="1">DUF3726 domain-containing protein</fullName>
    </submittedName>
</protein>
<dbReference type="InterPro" id="IPR022201">
    <property type="entry name" value="DUF3726"/>
</dbReference>
<dbReference type="RefSeq" id="WP_168623136.1">
    <property type="nucleotide sequence ID" value="NZ_JAAZQQ010000002.1"/>
</dbReference>
<comment type="caution">
    <text evidence="1">The sequence shown here is derived from an EMBL/GenBank/DDBJ whole genome shotgun (WGS) entry which is preliminary data.</text>
</comment>
<proteinExistence type="predicted"/>
<evidence type="ECO:0000313" key="2">
    <source>
        <dbReference type="Proteomes" id="UP000526408"/>
    </source>
</evidence>
<organism evidence="1 2">
    <name type="scientific">Roseicyclus persicicus</name>
    <dbReference type="NCBI Taxonomy" id="2650661"/>
    <lineage>
        <taxon>Bacteria</taxon>
        <taxon>Pseudomonadati</taxon>
        <taxon>Pseudomonadota</taxon>
        <taxon>Alphaproteobacteria</taxon>
        <taxon>Rhodobacterales</taxon>
        <taxon>Roseobacteraceae</taxon>
        <taxon>Roseicyclus</taxon>
    </lineage>
</organism>
<dbReference type="Proteomes" id="UP000526408">
    <property type="component" value="Unassembled WGS sequence"/>
</dbReference>
<dbReference type="Pfam" id="PF12525">
    <property type="entry name" value="DUF3726"/>
    <property type="match status" value="1"/>
</dbReference>
<evidence type="ECO:0000313" key="1">
    <source>
        <dbReference type="EMBL" id="NKX44791.1"/>
    </source>
</evidence>
<accession>A0A7X6GYM9</accession>
<keyword evidence="2" id="KW-1185">Reference proteome</keyword>
<name>A0A7X6GYM9_9RHOB</name>
<sequence length="198" mass="20140">MTGDRALSEVEALARRAARGAGLPWGLADEAGRAVRGLALAEVDGCALLARLLAETAPRPHQTLAPARLDRGAWQAADGPLCPIRTGASLSDMARMLPAEGIALRQVLVPALILPFVGDMAGLQDGPVTLSWQGGIIGIGPEGLPRTAGIVKLVEVDETDLFLHPGGPALPAAPAAARARPSAAAWAALEALAARAGP</sequence>
<dbReference type="AlphaFoldDB" id="A0A7X6GYM9"/>
<reference evidence="1 2" key="1">
    <citation type="submission" date="2020-04" db="EMBL/GenBank/DDBJ databases">
        <authorList>
            <person name="Yoon J."/>
        </authorList>
    </citation>
    <scope>NUCLEOTIDE SEQUENCE [LARGE SCALE GENOMIC DNA]</scope>
    <source>
        <strain evidence="1 2">KMU-115</strain>
    </source>
</reference>
<dbReference type="EMBL" id="JAAZQQ010000002">
    <property type="protein sequence ID" value="NKX44791.1"/>
    <property type="molecule type" value="Genomic_DNA"/>
</dbReference>